<evidence type="ECO:0000256" key="4">
    <source>
        <dbReference type="ARBA" id="ARBA00022598"/>
    </source>
</evidence>
<evidence type="ECO:0000256" key="11">
    <source>
        <dbReference type="ARBA" id="ARBA00023204"/>
    </source>
</evidence>
<dbReference type="Pfam" id="PF00533">
    <property type="entry name" value="BRCT"/>
    <property type="match status" value="1"/>
</dbReference>
<dbReference type="InterPro" id="IPR001357">
    <property type="entry name" value="BRCT_dom"/>
</dbReference>
<comment type="caution">
    <text evidence="16">The sequence shown here is derived from an EMBL/GenBank/DDBJ whole genome shotgun (WGS) entry which is preliminary data.</text>
</comment>
<dbReference type="SUPFAM" id="SSF47781">
    <property type="entry name" value="RuvA domain 2-like"/>
    <property type="match status" value="1"/>
</dbReference>
<dbReference type="PANTHER" id="PTHR23389">
    <property type="entry name" value="CHROMOSOME TRANSMISSION FIDELITY FACTOR 18"/>
    <property type="match status" value="1"/>
</dbReference>
<keyword evidence="7 14" id="KW-0227">DNA damage</keyword>
<dbReference type="SMART" id="SM00532">
    <property type="entry name" value="LIGANc"/>
    <property type="match status" value="1"/>
</dbReference>
<evidence type="ECO:0000256" key="2">
    <source>
        <dbReference type="ARBA" id="ARBA00012722"/>
    </source>
</evidence>
<dbReference type="PANTHER" id="PTHR23389:SF9">
    <property type="entry name" value="DNA LIGASE"/>
    <property type="match status" value="1"/>
</dbReference>
<evidence type="ECO:0000259" key="15">
    <source>
        <dbReference type="PROSITE" id="PS50172"/>
    </source>
</evidence>
<dbReference type="GO" id="GO:0003911">
    <property type="term" value="F:DNA ligase (NAD+) activity"/>
    <property type="evidence" value="ECO:0007669"/>
    <property type="project" value="UniProtKB-UniRule"/>
</dbReference>
<feature type="binding site" evidence="14">
    <location>
        <position position="119"/>
    </location>
    <ligand>
        <name>NAD(+)</name>
        <dbReference type="ChEBI" id="CHEBI:57540"/>
    </ligand>
</feature>
<dbReference type="EMBL" id="PCYK01000003">
    <property type="protein sequence ID" value="PIR46342.1"/>
    <property type="molecule type" value="Genomic_DNA"/>
</dbReference>
<dbReference type="CDD" id="cd00114">
    <property type="entry name" value="LIGANc"/>
    <property type="match status" value="1"/>
</dbReference>
<proteinExistence type="inferred from homology"/>
<feature type="binding site" evidence="14">
    <location>
        <position position="332"/>
    </location>
    <ligand>
        <name>NAD(+)</name>
        <dbReference type="ChEBI" id="CHEBI:57540"/>
    </ligand>
</feature>
<keyword evidence="8 14" id="KW-0862">Zinc</keyword>
<evidence type="ECO:0000256" key="3">
    <source>
        <dbReference type="ARBA" id="ARBA00013308"/>
    </source>
</evidence>
<dbReference type="HAMAP" id="MF_01588">
    <property type="entry name" value="DNA_ligase_A"/>
    <property type="match status" value="1"/>
</dbReference>
<evidence type="ECO:0000256" key="7">
    <source>
        <dbReference type="ARBA" id="ARBA00022763"/>
    </source>
</evidence>
<feature type="binding site" evidence="14">
    <location>
        <position position="142"/>
    </location>
    <ligand>
        <name>NAD(+)</name>
        <dbReference type="ChEBI" id="CHEBI:57540"/>
    </ligand>
</feature>
<evidence type="ECO:0000256" key="10">
    <source>
        <dbReference type="ARBA" id="ARBA00023027"/>
    </source>
</evidence>
<dbReference type="InterPro" id="IPR012340">
    <property type="entry name" value="NA-bd_OB-fold"/>
</dbReference>
<comment type="similarity">
    <text evidence="13 14">Belongs to the NAD-dependent DNA ligase family. LigA subfamily.</text>
</comment>
<dbReference type="InterPro" id="IPR010994">
    <property type="entry name" value="RuvA_2-like"/>
</dbReference>
<dbReference type="InterPro" id="IPR041663">
    <property type="entry name" value="DisA/LigA_HHH"/>
</dbReference>
<keyword evidence="10 14" id="KW-0520">NAD</keyword>
<comment type="caution">
    <text evidence="14">Lacks conserved residue(s) required for the propagation of feature annotation.</text>
</comment>
<dbReference type="SUPFAM" id="SSF56091">
    <property type="entry name" value="DNA ligase/mRNA capping enzyme, catalytic domain"/>
    <property type="match status" value="1"/>
</dbReference>
<keyword evidence="6 14" id="KW-0479">Metal-binding</keyword>
<dbReference type="Gene3D" id="1.10.150.20">
    <property type="entry name" value="5' to 3' exonuclease, C-terminal subdomain"/>
    <property type="match status" value="2"/>
</dbReference>
<dbReference type="Gene3D" id="2.40.50.140">
    <property type="entry name" value="Nucleic acid-binding proteins"/>
    <property type="match status" value="1"/>
</dbReference>
<dbReference type="CDD" id="cd17748">
    <property type="entry name" value="BRCT_DNA_ligase_like"/>
    <property type="match status" value="1"/>
</dbReference>
<protein>
    <recommendedName>
        <fullName evidence="3 14">DNA ligase</fullName>
        <ecNumber evidence="2 14">6.5.1.2</ecNumber>
    </recommendedName>
    <alternativeName>
        <fullName evidence="14">Polydeoxyribonucleotide synthase [NAD(+)]</fullName>
    </alternativeName>
</protein>
<dbReference type="NCBIfam" id="NF005932">
    <property type="entry name" value="PRK07956.1"/>
    <property type="match status" value="1"/>
</dbReference>
<dbReference type="InterPro" id="IPR036420">
    <property type="entry name" value="BRCT_dom_sf"/>
</dbReference>
<dbReference type="PROSITE" id="PS50172">
    <property type="entry name" value="BRCT"/>
    <property type="match status" value="1"/>
</dbReference>
<dbReference type="SUPFAM" id="SSF52113">
    <property type="entry name" value="BRCT domain"/>
    <property type="match status" value="1"/>
</dbReference>
<dbReference type="InterPro" id="IPR004150">
    <property type="entry name" value="NAD_DNA_ligase_OB"/>
</dbReference>
<dbReference type="GO" id="GO:0005829">
    <property type="term" value="C:cytosol"/>
    <property type="evidence" value="ECO:0007669"/>
    <property type="project" value="TreeGrafter"/>
</dbReference>
<evidence type="ECO:0000313" key="17">
    <source>
        <dbReference type="Proteomes" id="UP000230431"/>
    </source>
</evidence>
<dbReference type="Pfam" id="PF01653">
    <property type="entry name" value="DNA_ligase_aden"/>
    <property type="match status" value="1"/>
</dbReference>
<dbReference type="FunFam" id="2.40.50.140:FF:000012">
    <property type="entry name" value="DNA ligase"/>
    <property type="match status" value="1"/>
</dbReference>
<dbReference type="GO" id="GO:0006281">
    <property type="term" value="P:DNA repair"/>
    <property type="evidence" value="ECO:0007669"/>
    <property type="project" value="UniProtKB-KW"/>
</dbReference>
<feature type="binding site" evidence="14">
    <location>
        <position position="176"/>
    </location>
    <ligand>
        <name>NAD(+)</name>
        <dbReference type="ChEBI" id="CHEBI:57540"/>
    </ligand>
</feature>
<dbReference type="InterPro" id="IPR001679">
    <property type="entry name" value="DNA_ligase"/>
</dbReference>
<evidence type="ECO:0000313" key="16">
    <source>
        <dbReference type="EMBL" id="PIR46342.1"/>
    </source>
</evidence>
<accession>A0A2H0RIF1</accession>
<evidence type="ECO:0000256" key="6">
    <source>
        <dbReference type="ARBA" id="ARBA00022723"/>
    </source>
</evidence>
<sequence>MVEMGKMSRAEAVKRLVKLRAAINRHRQLYHVEDRQEISEAALDSLKRELAQIEARWPDLITPDSPSQRVAGAPLAKFEKVTHTVAQWSFNDAFTEEDIRAFDTRVTKVLGHAPDYVCELKIDGLHLVLTYEAGRLVTAATRGDGRVGENVTVNVKTIESVPLNLTEPVDLVAEGEAWLGRAQFERLNQARIKAGEPLLANPRNAAAGTLRQLDPKVVAERKLDTFIYDLSFLSLAGSRVNPRAAAQGSTLSLPATQAEELVRLKQLGFKVNKHFTVCSDIEAVIKYWHKWQKRKDGEDYWLDGVVVKVNNRADQEQLGYTGKAPRFAIAFKFAAEEATTVVEDIVFQVGRQGTITPVAQLRPVLVAGSTVSRATLHNEDEIKRLDVRVGDTVVIRKAGDVIPDIVKVLTELRPRGSKPFAWPQTLEACLPADGAVKAGGGAIERVPGQAAWRCVNKNSLAQLKRKFYHFVAKPAFNIEKLGPKILDQLLAAGLVARFDDIFRLRRDDLLTLPRLAEKSVDNLLSSIKARRTVSLSRLLVALSIPNVGEETAADLAEHFGTLTRLEHASLEALQALPGVGETVAQAVFDWLRQVENQELLRGLLREVAIQNEPAKSQTKTNLLAGFTFVLTGTLPSLARDEAKTLIRQNGGAVSSAVSAKTTHLLAGADPGTKLTQAEKLGVSIIDEKEFKKLINYHG</sequence>
<dbReference type="Gene3D" id="3.40.50.10190">
    <property type="entry name" value="BRCT domain"/>
    <property type="match status" value="1"/>
</dbReference>
<feature type="binding site" evidence="14">
    <location>
        <begin position="89"/>
        <end position="90"/>
    </location>
    <ligand>
        <name>NAD(+)</name>
        <dbReference type="ChEBI" id="CHEBI:57540"/>
    </ligand>
</feature>
<evidence type="ECO:0000256" key="5">
    <source>
        <dbReference type="ARBA" id="ARBA00022705"/>
    </source>
</evidence>
<evidence type="ECO:0000256" key="8">
    <source>
        <dbReference type="ARBA" id="ARBA00022833"/>
    </source>
</evidence>
<keyword evidence="14" id="KW-0464">Manganese</keyword>
<keyword evidence="5 14" id="KW-0235">DNA replication</keyword>
<dbReference type="GO" id="GO:0006260">
    <property type="term" value="P:DNA replication"/>
    <property type="evidence" value="ECO:0007669"/>
    <property type="project" value="UniProtKB-KW"/>
</dbReference>
<feature type="binding site" evidence="14">
    <location>
        <position position="429"/>
    </location>
    <ligand>
        <name>Zn(2+)</name>
        <dbReference type="ChEBI" id="CHEBI:29105"/>
    </ligand>
</feature>
<keyword evidence="11 14" id="KW-0234">DNA repair</keyword>
<dbReference type="InterPro" id="IPR013840">
    <property type="entry name" value="DNAligase_N"/>
</dbReference>
<dbReference type="Pfam" id="PF12826">
    <property type="entry name" value="HHH_2"/>
    <property type="match status" value="1"/>
</dbReference>
<feature type="binding site" evidence="14">
    <location>
        <position position="308"/>
    </location>
    <ligand>
        <name>NAD(+)</name>
        <dbReference type="ChEBI" id="CHEBI:57540"/>
    </ligand>
</feature>
<keyword evidence="4 14" id="KW-0436">Ligase</keyword>
<comment type="function">
    <text evidence="1 14">DNA ligase that catalyzes the formation of phosphodiester linkages between 5'-phosphoryl and 3'-hydroxyl groups in double-stranded DNA using NAD as a coenzyme and as the energy source for the reaction. It is essential for DNA replication and repair of damaged DNA.</text>
</comment>
<evidence type="ECO:0000256" key="13">
    <source>
        <dbReference type="ARBA" id="ARBA00060881"/>
    </source>
</evidence>
<dbReference type="Pfam" id="PF14520">
    <property type="entry name" value="HHH_5"/>
    <property type="match status" value="1"/>
</dbReference>
<keyword evidence="9 14" id="KW-0460">Magnesium</keyword>
<dbReference type="Gene3D" id="1.10.287.610">
    <property type="entry name" value="Helix hairpin bin"/>
    <property type="match status" value="1"/>
</dbReference>
<feature type="domain" description="BRCT" evidence="15">
    <location>
        <begin position="618"/>
        <end position="698"/>
    </location>
</feature>
<evidence type="ECO:0000256" key="12">
    <source>
        <dbReference type="ARBA" id="ARBA00034005"/>
    </source>
</evidence>
<dbReference type="SMART" id="SM00292">
    <property type="entry name" value="BRCT"/>
    <property type="match status" value="1"/>
</dbReference>
<dbReference type="SMART" id="SM00278">
    <property type="entry name" value="HhH1"/>
    <property type="match status" value="3"/>
</dbReference>
<dbReference type="InterPro" id="IPR013839">
    <property type="entry name" value="DNAligase_adenylation"/>
</dbReference>
<dbReference type="EC" id="6.5.1.2" evidence="2 14"/>
<evidence type="ECO:0000256" key="1">
    <source>
        <dbReference type="ARBA" id="ARBA00004067"/>
    </source>
</evidence>
<organism evidence="16 17">
    <name type="scientific">Candidatus Vogelbacteria bacterium CG10_big_fil_rev_8_21_14_0_10_49_38</name>
    <dbReference type="NCBI Taxonomy" id="1975043"/>
    <lineage>
        <taxon>Bacteria</taxon>
        <taxon>Candidatus Vogeliibacteriota</taxon>
    </lineage>
</organism>
<dbReference type="GO" id="GO:0046872">
    <property type="term" value="F:metal ion binding"/>
    <property type="evidence" value="ECO:0007669"/>
    <property type="project" value="UniProtKB-KW"/>
</dbReference>
<dbReference type="FunFam" id="1.10.150.20:FF:000006">
    <property type="entry name" value="DNA ligase"/>
    <property type="match status" value="1"/>
</dbReference>
<dbReference type="GO" id="GO:0003677">
    <property type="term" value="F:DNA binding"/>
    <property type="evidence" value="ECO:0007669"/>
    <property type="project" value="InterPro"/>
</dbReference>
<dbReference type="Pfam" id="PF03120">
    <property type="entry name" value="OB_DNA_ligase"/>
    <property type="match status" value="1"/>
</dbReference>
<feature type="active site" description="N6-AMP-lysine intermediate" evidence="14">
    <location>
        <position position="121"/>
    </location>
</feature>
<dbReference type="NCBIfam" id="TIGR00575">
    <property type="entry name" value="dnlj"/>
    <property type="match status" value="1"/>
</dbReference>
<dbReference type="PIRSF" id="PIRSF001604">
    <property type="entry name" value="LigA"/>
    <property type="match status" value="1"/>
</dbReference>
<evidence type="ECO:0000256" key="9">
    <source>
        <dbReference type="ARBA" id="ARBA00022842"/>
    </source>
</evidence>
<comment type="cofactor">
    <cofactor evidence="14">
        <name>Mg(2+)</name>
        <dbReference type="ChEBI" id="CHEBI:18420"/>
    </cofactor>
    <cofactor evidence="14">
        <name>Mn(2+)</name>
        <dbReference type="ChEBI" id="CHEBI:29035"/>
    </cofactor>
</comment>
<dbReference type="Gene3D" id="3.30.470.30">
    <property type="entry name" value="DNA ligase/mRNA capping enzyme"/>
    <property type="match status" value="1"/>
</dbReference>
<dbReference type="Proteomes" id="UP000230431">
    <property type="component" value="Unassembled WGS sequence"/>
</dbReference>
<evidence type="ECO:0000256" key="14">
    <source>
        <dbReference type="HAMAP-Rule" id="MF_01588"/>
    </source>
</evidence>
<dbReference type="AlphaFoldDB" id="A0A2H0RIF1"/>
<name>A0A2H0RIF1_9BACT</name>
<dbReference type="InterPro" id="IPR003583">
    <property type="entry name" value="Hlx-hairpin-Hlx_DNA-bd_motif"/>
</dbReference>
<reference evidence="16 17" key="1">
    <citation type="submission" date="2017-09" db="EMBL/GenBank/DDBJ databases">
        <title>Depth-based differentiation of microbial function through sediment-hosted aquifers and enrichment of novel symbionts in the deep terrestrial subsurface.</title>
        <authorList>
            <person name="Probst A.J."/>
            <person name="Ladd B."/>
            <person name="Jarett J.K."/>
            <person name="Geller-Mcgrath D.E."/>
            <person name="Sieber C.M."/>
            <person name="Emerson J.B."/>
            <person name="Anantharaman K."/>
            <person name="Thomas B.C."/>
            <person name="Malmstrom R."/>
            <person name="Stieglmeier M."/>
            <person name="Klingl A."/>
            <person name="Woyke T."/>
            <person name="Ryan C.M."/>
            <person name="Banfield J.F."/>
        </authorList>
    </citation>
    <scope>NUCLEOTIDE SEQUENCE [LARGE SCALE GENOMIC DNA]</scope>
    <source>
        <strain evidence="16">CG10_big_fil_rev_8_21_14_0_10_49_38</strain>
    </source>
</reference>
<comment type="catalytic activity">
    <reaction evidence="12 14">
        <text>NAD(+) + (deoxyribonucleotide)n-3'-hydroxyl + 5'-phospho-(deoxyribonucleotide)m = (deoxyribonucleotide)n+m + AMP + beta-nicotinamide D-nucleotide.</text>
        <dbReference type="EC" id="6.5.1.2"/>
    </reaction>
</comment>
<gene>
    <name evidence="14" type="primary">ligA</name>
    <name evidence="16" type="ORF">COV08_00195</name>
</gene>
<dbReference type="SUPFAM" id="SSF50249">
    <property type="entry name" value="Nucleic acid-binding proteins"/>
    <property type="match status" value="1"/>
</dbReference>